<feature type="compositionally biased region" description="Polar residues" evidence="2">
    <location>
        <begin position="686"/>
        <end position="699"/>
    </location>
</feature>
<feature type="region of interest" description="Disordered" evidence="2">
    <location>
        <begin position="350"/>
        <end position="390"/>
    </location>
</feature>
<feature type="coiled-coil region" evidence="1">
    <location>
        <begin position="710"/>
        <end position="744"/>
    </location>
</feature>
<protein>
    <submittedName>
        <fullName evidence="3">Uncharacterized protein</fullName>
    </submittedName>
</protein>
<feature type="compositionally biased region" description="Basic and acidic residues" evidence="2">
    <location>
        <begin position="78"/>
        <end position="105"/>
    </location>
</feature>
<evidence type="ECO:0000256" key="1">
    <source>
        <dbReference type="SAM" id="Coils"/>
    </source>
</evidence>
<gene>
    <name evidence="3" type="ORF">NDU88_003788</name>
</gene>
<feature type="coiled-coil region" evidence="1">
    <location>
        <begin position="131"/>
        <end position="165"/>
    </location>
</feature>
<dbReference type="PANTHER" id="PTHR46888:SF1">
    <property type="entry name" value="RIBONUCLEASE H"/>
    <property type="match status" value="1"/>
</dbReference>
<feature type="region of interest" description="Disordered" evidence="2">
    <location>
        <begin position="1113"/>
        <end position="1196"/>
    </location>
</feature>
<feature type="compositionally biased region" description="Polar residues" evidence="2">
    <location>
        <begin position="643"/>
        <end position="656"/>
    </location>
</feature>
<feature type="compositionally biased region" description="Polar residues" evidence="2">
    <location>
        <begin position="64"/>
        <end position="77"/>
    </location>
</feature>
<keyword evidence="4" id="KW-1185">Reference proteome</keyword>
<evidence type="ECO:0000313" key="4">
    <source>
        <dbReference type="Proteomes" id="UP001066276"/>
    </source>
</evidence>
<feature type="region of interest" description="Disordered" evidence="2">
    <location>
        <begin position="629"/>
        <end position="707"/>
    </location>
</feature>
<sequence>MGLTFDLEDLPFYTQGELEGFCRERGLPVEGDLRRSLNFFERFVTFTQGGSVRKGYPEDPECSEGSQWEGSQTSSLESGRETDQEGENDRLGTPVDREGPSDRESLAGSSVRSRATSHSLTPDELRDRREKRDLKLQLARLAVEERRAEVEKALVQERMAEAERAFARERLALERSLKVLDSPALQVESSGGSNVQCCSKDVPHIPIDLVPRFQEGGDIRQWLKEYEKALVERRIPEKDWGTGLGSFIPEEGRDALLTLEESDREGYSTVKNALIVKYGFSPEEYRKRFRGELRQHLSVCELSDPRELAKEADFWLRTRGSGVALGGVPNESGLGVSQQGVVGKEWSVPGRSQWTGVGEGPHVPSQRRGNGAGLRPKVPKIPPQAPEGSMSERQEVSLTCAVGPAVQKDPILSLGLRRVAGDSVPPVLVSGSLALQRRRRKSRHRVERGLRAPVENLEGQGSALRAEPPRNDLGEIISGLGGIQTLSDGQRSGDLRQSDSCVALGESVSLVGGRCAPQEVLVRQAMIQPQGGDSGLDDQVQGVNSDLMGSTCAPKEVLVRQAVVQPQGSDSGLDCQIQGMGLTFDLEDLPFYTQGELEGFCRERGLPVEGDLRRSLNFFERFVTFNQGGSVRRGYPEDPECSEGSQWEGSQTSSLESGRETDQEGENDRLGTPVDREGPSDRKSLAVSSVRSRATSHSLTPDELRDRREKRDLKLQLARLAVEERRAEVEKALVQERMAEAERAFARERLALERSLKVLDSPALQVESSGGSNVQCCSKDVPHIPIDLVPRFQDGELRQHLSVCELSDPRGLAKEADFWLRTRGSGVALGGVPNESGLGVSQQGVVGKEWSVPGRSQWTGVGEGPHVPSQRRGNGAGLRPKVPKIPPQAPEGSMSERQEVSLTCAVGPAVQKDPILSLGLRRVAGDSVPPVLVSGSLALQQRRWKSRHRVERGLRAPVENLEGQGSALRAEPPRNDLGEIISGLGGIQTLSDGQRSGDLRQSDSCVALGESVSLVGGRCAPQEVLVRQAMIQPQGGDSGLDDQVQGINSDLMGSTCAPKEVLVRQAVVQPQGSDSGLDCQIQGVSSDLVGGIAPRSAPGAPEGPALGQRTIGEARGEEDASPSPRKPRKASVAVGRARGEEDASPSPKKPRKASLAVGRARGEEDTSPSPKKPRKALVAWGAGGSLIGGSLHPQTP</sequence>
<name>A0AAV7TQ44_PLEWA</name>
<feature type="compositionally biased region" description="Basic and acidic residues" evidence="2">
    <location>
        <begin position="657"/>
        <end position="684"/>
    </location>
</feature>
<evidence type="ECO:0000256" key="2">
    <source>
        <dbReference type="SAM" id="MobiDB-lite"/>
    </source>
</evidence>
<keyword evidence="1" id="KW-0175">Coiled coil</keyword>
<proteinExistence type="predicted"/>
<dbReference type="AlphaFoldDB" id="A0AAV7TQ44"/>
<feature type="region of interest" description="Disordered" evidence="2">
    <location>
        <begin position="852"/>
        <end position="894"/>
    </location>
</feature>
<dbReference type="Proteomes" id="UP001066276">
    <property type="component" value="Chromosome 3_2"/>
</dbReference>
<accession>A0AAV7TQ44</accession>
<dbReference type="EMBL" id="JANPWB010000006">
    <property type="protein sequence ID" value="KAJ1178543.1"/>
    <property type="molecule type" value="Genomic_DNA"/>
</dbReference>
<comment type="caution">
    <text evidence="3">The sequence shown here is derived from an EMBL/GenBank/DDBJ whole genome shotgun (WGS) entry which is preliminary data.</text>
</comment>
<feature type="compositionally biased region" description="Polar residues" evidence="2">
    <location>
        <begin position="107"/>
        <end position="120"/>
    </location>
</feature>
<feature type="region of interest" description="Disordered" evidence="2">
    <location>
        <begin position="50"/>
        <end position="128"/>
    </location>
</feature>
<reference evidence="3" key="1">
    <citation type="journal article" date="2022" name="bioRxiv">
        <title>Sequencing and chromosome-scale assembly of the giantPleurodeles waltlgenome.</title>
        <authorList>
            <person name="Brown T."/>
            <person name="Elewa A."/>
            <person name="Iarovenko S."/>
            <person name="Subramanian E."/>
            <person name="Araus A.J."/>
            <person name="Petzold A."/>
            <person name="Susuki M."/>
            <person name="Suzuki K.-i.T."/>
            <person name="Hayashi T."/>
            <person name="Toyoda A."/>
            <person name="Oliveira C."/>
            <person name="Osipova E."/>
            <person name="Leigh N.D."/>
            <person name="Simon A."/>
            <person name="Yun M.H."/>
        </authorList>
    </citation>
    <scope>NUCLEOTIDE SEQUENCE</scope>
    <source>
        <strain evidence="3">20211129_DDA</strain>
        <tissue evidence="3">Liver</tissue>
    </source>
</reference>
<organism evidence="3 4">
    <name type="scientific">Pleurodeles waltl</name>
    <name type="common">Iberian ribbed newt</name>
    <dbReference type="NCBI Taxonomy" id="8319"/>
    <lineage>
        <taxon>Eukaryota</taxon>
        <taxon>Metazoa</taxon>
        <taxon>Chordata</taxon>
        <taxon>Craniata</taxon>
        <taxon>Vertebrata</taxon>
        <taxon>Euteleostomi</taxon>
        <taxon>Amphibia</taxon>
        <taxon>Batrachia</taxon>
        <taxon>Caudata</taxon>
        <taxon>Salamandroidea</taxon>
        <taxon>Salamandridae</taxon>
        <taxon>Pleurodelinae</taxon>
        <taxon>Pleurodeles</taxon>
    </lineage>
</organism>
<evidence type="ECO:0000313" key="3">
    <source>
        <dbReference type="EMBL" id="KAJ1178543.1"/>
    </source>
</evidence>
<dbReference type="PANTHER" id="PTHR46888">
    <property type="entry name" value="ZINC KNUCKLE DOMAINCONTAINING PROTEIN-RELATED"/>
    <property type="match status" value="1"/>
</dbReference>